<dbReference type="EMBL" id="AUZX01002460">
    <property type="protein sequence ID" value="EQD76497.1"/>
    <property type="molecule type" value="Genomic_DNA"/>
</dbReference>
<protein>
    <submittedName>
        <fullName evidence="1">Uncharacterized protein</fullName>
    </submittedName>
</protein>
<reference evidence="1" key="1">
    <citation type="submission" date="2013-08" db="EMBL/GenBank/DDBJ databases">
        <authorList>
            <person name="Mendez C."/>
            <person name="Richter M."/>
            <person name="Ferrer M."/>
            <person name="Sanchez J."/>
        </authorList>
    </citation>
    <scope>NUCLEOTIDE SEQUENCE</scope>
</reference>
<gene>
    <name evidence="1" type="ORF">B1A_03344</name>
</gene>
<comment type="caution">
    <text evidence="1">The sequence shown here is derived from an EMBL/GenBank/DDBJ whole genome shotgun (WGS) entry which is preliminary data.</text>
</comment>
<organism evidence="1">
    <name type="scientific">mine drainage metagenome</name>
    <dbReference type="NCBI Taxonomy" id="410659"/>
    <lineage>
        <taxon>unclassified sequences</taxon>
        <taxon>metagenomes</taxon>
        <taxon>ecological metagenomes</taxon>
    </lineage>
</organism>
<sequence length="112" mass="13179">MDTTEKIRMSITVRKEKRGNGKEYYKLYESKRVNGKPTTKYIGYLGKSPGSKVEITGEELLQYVFRLMKKDLTDVEIHDILHKIGINYDIEPITKIVIENDRKLNKIYVRLK</sequence>
<dbReference type="AlphaFoldDB" id="T1C3C6"/>
<proteinExistence type="predicted"/>
<name>T1C3C6_9ZZZZ</name>
<accession>T1C3C6</accession>
<evidence type="ECO:0000313" key="1">
    <source>
        <dbReference type="EMBL" id="EQD76497.1"/>
    </source>
</evidence>
<reference evidence="1" key="2">
    <citation type="journal article" date="2014" name="ISME J.">
        <title>Microbial stratification in low pH oxic and suboxic macroscopic growths along an acid mine drainage.</title>
        <authorList>
            <person name="Mendez-Garcia C."/>
            <person name="Mesa V."/>
            <person name="Sprenger R.R."/>
            <person name="Richter M."/>
            <person name="Diez M.S."/>
            <person name="Solano J."/>
            <person name="Bargiela R."/>
            <person name="Golyshina O.V."/>
            <person name="Manteca A."/>
            <person name="Ramos J.L."/>
            <person name="Gallego J.R."/>
            <person name="Llorente I."/>
            <person name="Martins Dos Santos V.A."/>
            <person name="Jensen O.N."/>
            <person name="Pelaez A.I."/>
            <person name="Sanchez J."/>
            <person name="Ferrer M."/>
        </authorList>
    </citation>
    <scope>NUCLEOTIDE SEQUENCE</scope>
</reference>